<dbReference type="Proteomes" id="UP000070533">
    <property type="component" value="Unassembled WGS sequence"/>
</dbReference>
<dbReference type="PATRIC" id="fig|28128.5.peg.477"/>
<proteinExistence type="predicted"/>
<organism evidence="2 3">
    <name type="scientific">Prevotella corporis</name>
    <dbReference type="NCBI Taxonomy" id="28128"/>
    <lineage>
        <taxon>Bacteria</taxon>
        <taxon>Pseudomonadati</taxon>
        <taxon>Bacteroidota</taxon>
        <taxon>Bacteroidia</taxon>
        <taxon>Bacteroidales</taxon>
        <taxon>Prevotellaceae</taxon>
        <taxon>Prevotella</taxon>
    </lineage>
</organism>
<reference evidence="3" key="1">
    <citation type="submission" date="2016-01" db="EMBL/GenBank/DDBJ databases">
        <authorList>
            <person name="Mitreva M."/>
            <person name="Pepin K.H."/>
            <person name="Mihindukulasuriya K.A."/>
            <person name="Fulton R."/>
            <person name="Fronick C."/>
            <person name="O'Laughlin M."/>
            <person name="Miner T."/>
            <person name="Herter B."/>
            <person name="Rosa B.A."/>
            <person name="Cordes M."/>
            <person name="Tomlinson C."/>
            <person name="Wollam A."/>
            <person name="Palsikar V.B."/>
            <person name="Mardis E.R."/>
            <person name="Wilson R.K."/>
        </authorList>
    </citation>
    <scope>NUCLEOTIDE SEQUENCE [LARGE SCALE GENOMIC DNA]</scope>
    <source>
        <strain evidence="3">MJR7716</strain>
    </source>
</reference>
<dbReference type="STRING" id="28128.HMPREF3226_00474"/>
<keyword evidence="3" id="KW-1185">Reference proteome</keyword>
<dbReference type="AlphaFoldDB" id="A0A133QK30"/>
<sequence>MSAFFSFGRSNHKVHCPSTELPENNTKATANQKVSYRMLIPHLSPTKSSPFKKPLLIAPSDHAETAITEQA</sequence>
<evidence type="ECO:0000313" key="3">
    <source>
        <dbReference type="Proteomes" id="UP000070533"/>
    </source>
</evidence>
<feature type="region of interest" description="Disordered" evidence="1">
    <location>
        <begin position="1"/>
        <end position="26"/>
    </location>
</feature>
<comment type="caution">
    <text evidence="2">The sequence shown here is derived from an EMBL/GenBank/DDBJ whole genome shotgun (WGS) entry which is preliminary data.</text>
</comment>
<dbReference type="EMBL" id="LRQG01000019">
    <property type="protein sequence ID" value="KXA43229.1"/>
    <property type="molecule type" value="Genomic_DNA"/>
</dbReference>
<evidence type="ECO:0000256" key="1">
    <source>
        <dbReference type="SAM" id="MobiDB-lite"/>
    </source>
</evidence>
<accession>A0A133QK30</accession>
<gene>
    <name evidence="2" type="ORF">HMPREF3226_00474</name>
</gene>
<protein>
    <submittedName>
        <fullName evidence="2">Uncharacterized protein</fullName>
    </submittedName>
</protein>
<name>A0A133QK30_9BACT</name>
<evidence type="ECO:0000313" key="2">
    <source>
        <dbReference type="EMBL" id="KXA43229.1"/>
    </source>
</evidence>